<keyword evidence="2" id="KW-1185">Reference proteome</keyword>
<organism evidence="1 2">
    <name type="scientific">Cupriavidus pampae</name>
    <dbReference type="NCBI Taxonomy" id="659251"/>
    <lineage>
        <taxon>Bacteria</taxon>
        <taxon>Pseudomonadati</taxon>
        <taxon>Pseudomonadota</taxon>
        <taxon>Betaproteobacteria</taxon>
        <taxon>Burkholderiales</taxon>
        <taxon>Burkholderiaceae</taxon>
        <taxon>Cupriavidus</taxon>
    </lineage>
</organism>
<evidence type="ECO:0008006" key="3">
    <source>
        <dbReference type="Google" id="ProtNLM"/>
    </source>
</evidence>
<protein>
    <recommendedName>
        <fullName evidence="3">DUF5076 domain-containing protein</fullName>
    </recommendedName>
</protein>
<dbReference type="RefSeq" id="WP_223995124.1">
    <property type="nucleotide sequence ID" value="NZ_CAJZAG010000015.1"/>
</dbReference>
<comment type="caution">
    <text evidence="1">The sequence shown here is derived from an EMBL/GenBank/DDBJ whole genome shotgun (WGS) entry which is preliminary data.</text>
</comment>
<gene>
    <name evidence="1" type="ORF">LMG32289_06108</name>
</gene>
<evidence type="ECO:0000313" key="1">
    <source>
        <dbReference type="EMBL" id="CAG9185790.1"/>
    </source>
</evidence>
<reference evidence="1 2" key="1">
    <citation type="submission" date="2021-08" db="EMBL/GenBank/DDBJ databases">
        <authorList>
            <person name="Peeters C."/>
        </authorList>
    </citation>
    <scope>NUCLEOTIDE SEQUENCE [LARGE SCALE GENOMIC DNA]</scope>
    <source>
        <strain evidence="1 2">LMG 32289</strain>
    </source>
</reference>
<sequence>MKDNEVQLDQLPIPEPALRDPTAIEMLRVWIAERGLHCSLHVGMYMERKNVSEEAAWGKILSDAARHLADALHEEYGTDLAESLALIEESFVRNLANPESPTRGGFVRRH</sequence>
<dbReference type="Gene3D" id="3.30.2370.10">
    <property type="entry name" value="putative pyruvate dehydrogenase"/>
    <property type="match status" value="1"/>
</dbReference>
<proteinExistence type="predicted"/>
<accession>A0ABN7ZLC5</accession>
<evidence type="ECO:0000313" key="2">
    <source>
        <dbReference type="Proteomes" id="UP000706525"/>
    </source>
</evidence>
<name>A0ABN7ZLC5_9BURK</name>
<dbReference type="Proteomes" id="UP000706525">
    <property type="component" value="Unassembled WGS sequence"/>
</dbReference>
<dbReference type="InterPro" id="IPR031796">
    <property type="entry name" value="DUF5076"/>
</dbReference>
<dbReference type="EMBL" id="CAJZAG010000015">
    <property type="protein sequence ID" value="CAG9185790.1"/>
    <property type="molecule type" value="Genomic_DNA"/>
</dbReference>
<dbReference type="Pfam" id="PF16826">
    <property type="entry name" value="DUF5076"/>
    <property type="match status" value="1"/>
</dbReference>